<name>A0A9W7ZQG2_9FUNG</name>
<feature type="compositionally biased region" description="Basic and acidic residues" evidence="1">
    <location>
        <begin position="1"/>
        <end position="12"/>
    </location>
</feature>
<dbReference type="AlphaFoldDB" id="A0A9W7ZQG2"/>
<keyword evidence="3" id="KW-1185">Reference proteome</keyword>
<sequence>MVKITTDSESKFEPVQGNQDKDAVPTKVVEQQQPQQEQPQDDVDELTNKMNNLELPKVPESGIVELNTWLPDYIAAMETTEATAEEKAVKALEILWDAKLFIQTNPSKTPGFYYPIDNDQLHELLIQMYNMPMSEMAELLEERGDWTSEAFPINVAKPTLFKYYLNKLASSSSSATTKNEASYAVYKFIKRLKCPELEPYARNLLKIYAKGDSDDEKSYEKTIAKICECYTKHYYWGNTLIYGIPFILDDKNNNSKHPATPNIDYCDSDEEEEDDDDRTNNCEFFAKLGFQGEYSTKSELADISSKGYLMTMPGKSSRTIEFLVLHTLEHEKLIEIHLDKDSRSLEAFPTIVVSNPKQSNGGIIYKLGYEYKGVSYPQYSQIRGTTIVKLSEIFPSDDVLTANKLLVRVMQEKKTRR</sequence>
<evidence type="ECO:0000256" key="1">
    <source>
        <dbReference type="SAM" id="MobiDB-lite"/>
    </source>
</evidence>
<proteinExistence type="predicted"/>
<protein>
    <submittedName>
        <fullName evidence="2">Uncharacterized protein</fullName>
    </submittedName>
</protein>
<accession>A0A9W7ZQG2</accession>
<evidence type="ECO:0000313" key="2">
    <source>
        <dbReference type="EMBL" id="KAJ1914455.1"/>
    </source>
</evidence>
<gene>
    <name evidence="2" type="ORF">H4219_004782</name>
</gene>
<organism evidence="2 3">
    <name type="scientific">Mycoemilia scoparia</name>
    <dbReference type="NCBI Taxonomy" id="417184"/>
    <lineage>
        <taxon>Eukaryota</taxon>
        <taxon>Fungi</taxon>
        <taxon>Fungi incertae sedis</taxon>
        <taxon>Zoopagomycota</taxon>
        <taxon>Kickxellomycotina</taxon>
        <taxon>Kickxellomycetes</taxon>
        <taxon>Kickxellales</taxon>
        <taxon>Kickxellaceae</taxon>
        <taxon>Mycoemilia</taxon>
    </lineage>
</organism>
<comment type="caution">
    <text evidence="2">The sequence shown here is derived from an EMBL/GenBank/DDBJ whole genome shotgun (WGS) entry which is preliminary data.</text>
</comment>
<evidence type="ECO:0000313" key="3">
    <source>
        <dbReference type="Proteomes" id="UP001150538"/>
    </source>
</evidence>
<reference evidence="2" key="1">
    <citation type="submission" date="2022-07" db="EMBL/GenBank/DDBJ databases">
        <title>Phylogenomic reconstructions and comparative analyses of Kickxellomycotina fungi.</title>
        <authorList>
            <person name="Reynolds N.K."/>
            <person name="Stajich J.E."/>
            <person name="Barry K."/>
            <person name="Grigoriev I.V."/>
            <person name="Crous P."/>
            <person name="Smith M.E."/>
        </authorList>
    </citation>
    <scope>NUCLEOTIDE SEQUENCE</scope>
    <source>
        <strain evidence="2">NBRC 100468</strain>
    </source>
</reference>
<feature type="region of interest" description="Disordered" evidence="1">
    <location>
        <begin position="1"/>
        <end position="42"/>
    </location>
</feature>
<dbReference type="EMBL" id="JANBPU010000197">
    <property type="protein sequence ID" value="KAJ1914455.1"/>
    <property type="molecule type" value="Genomic_DNA"/>
</dbReference>
<feature type="compositionally biased region" description="Low complexity" evidence="1">
    <location>
        <begin position="28"/>
        <end position="38"/>
    </location>
</feature>
<dbReference type="Proteomes" id="UP001150538">
    <property type="component" value="Unassembled WGS sequence"/>
</dbReference>